<feature type="region of interest" description="Disordered" evidence="1">
    <location>
        <begin position="46"/>
        <end position="93"/>
    </location>
</feature>
<evidence type="ECO:0000256" key="1">
    <source>
        <dbReference type="SAM" id="MobiDB-lite"/>
    </source>
</evidence>
<sequence length="241" mass="28042">MTEQQWILSDLTQITAQSQQRPLVEMHWSLEKDTWHLFVTEARAEQLAAPSEQQTRPHDRQRGQERDKLAADDLRGSKLQEGRRQKGREREPRVRMEVEWDIPMAVTLPIQMQPDPAHQPFPFLETTLADLGIQESEVKERVVWVDTTKTQVKNKAGKLKEKETTILEVRVKAQKPGDKILQEVLYSTEAHTDRSFCRTGMDIVPWKQHYTGENELEPVQMTMDLNVENRHSNGTKAQRDI</sequence>
<evidence type="ECO:0000313" key="2">
    <source>
        <dbReference type="EMBL" id="CAL1596752.1"/>
    </source>
</evidence>
<gene>
    <name evidence="2" type="ORF">KC01_LOCUS25377</name>
</gene>
<protein>
    <submittedName>
        <fullName evidence="2">Uncharacterized protein</fullName>
    </submittedName>
</protein>
<accession>A0AAV2L9B7</accession>
<reference evidence="2 3" key="1">
    <citation type="submission" date="2024-04" db="EMBL/GenBank/DDBJ databases">
        <authorList>
            <person name="Waldvogel A.-M."/>
            <person name="Schoenle A."/>
        </authorList>
    </citation>
    <scope>NUCLEOTIDE SEQUENCE [LARGE SCALE GENOMIC DNA]</scope>
</reference>
<evidence type="ECO:0000313" key="3">
    <source>
        <dbReference type="Proteomes" id="UP001497482"/>
    </source>
</evidence>
<name>A0AAV2L9B7_KNICA</name>
<feature type="compositionally biased region" description="Basic and acidic residues" evidence="1">
    <location>
        <begin position="55"/>
        <end position="93"/>
    </location>
</feature>
<keyword evidence="3" id="KW-1185">Reference proteome</keyword>
<dbReference type="Proteomes" id="UP001497482">
    <property type="component" value="Chromosome 21"/>
</dbReference>
<dbReference type="EMBL" id="OZ035843">
    <property type="protein sequence ID" value="CAL1596752.1"/>
    <property type="molecule type" value="Genomic_DNA"/>
</dbReference>
<organism evidence="2 3">
    <name type="scientific">Knipowitschia caucasica</name>
    <name type="common">Caucasian dwarf goby</name>
    <name type="synonym">Pomatoschistus caucasicus</name>
    <dbReference type="NCBI Taxonomy" id="637954"/>
    <lineage>
        <taxon>Eukaryota</taxon>
        <taxon>Metazoa</taxon>
        <taxon>Chordata</taxon>
        <taxon>Craniata</taxon>
        <taxon>Vertebrata</taxon>
        <taxon>Euteleostomi</taxon>
        <taxon>Actinopterygii</taxon>
        <taxon>Neopterygii</taxon>
        <taxon>Teleostei</taxon>
        <taxon>Neoteleostei</taxon>
        <taxon>Acanthomorphata</taxon>
        <taxon>Gobiaria</taxon>
        <taxon>Gobiiformes</taxon>
        <taxon>Gobioidei</taxon>
        <taxon>Gobiidae</taxon>
        <taxon>Gobiinae</taxon>
        <taxon>Knipowitschia</taxon>
    </lineage>
</organism>
<dbReference type="AlphaFoldDB" id="A0AAV2L9B7"/>
<proteinExistence type="predicted"/>